<dbReference type="AlphaFoldDB" id="A0A5B9W5D1"/>
<organism evidence="2 3">
    <name type="scientific">Aquisphaera giovannonii</name>
    <dbReference type="NCBI Taxonomy" id="406548"/>
    <lineage>
        <taxon>Bacteria</taxon>
        <taxon>Pseudomonadati</taxon>
        <taxon>Planctomycetota</taxon>
        <taxon>Planctomycetia</taxon>
        <taxon>Isosphaerales</taxon>
        <taxon>Isosphaeraceae</taxon>
        <taxon>Aquisphaera</taxon>
    </lineage>
</organism>
<name>A0A5B9W5D1_9BACT</name>
<evidence type="ECO:0000256" key="1">
    <source>
        <dbReference type="SAM" id="MobiDB-lite"/>
    </source>
</evidence>
<feature type="region of interest" description="Disordered" evidence="1">
    <location>
        <begin position="58"/>
        <end position="83"/>
    </location>
</feature>
<accession>A0A5B9W5D1</accession>
<evidence type="ECO:0000313" key="2">
    <source>
        <dbReference type="EMBL" id="QEH35339.1"/>
    </source>
</evidence>
<proteinExistence type="predicted"/>
<dbReference type="OrthoDB" id="287513at2"/>
<dbReference type="Proteomes" id="UP000324233">
    <property type="component" value="Chromosome"/>
</dbReference>
<evidence type="ECO:0000313" key="3">
    <source>
        <dbReference type="Proteomes" id="UP000324233"/>
    </source>
</evidence>
<sequence>MKNRRNTLLWMKDLIEHMSRCHDQLQWASDGEMRQYLAEAMLGDLQECQRLCEELRAEPRESDHAARASRRGSSAAAPRFAMS</sequence>
<feature type="compositionally biased region" description="Low complexity" evidence="1">
    <location>
        <begin position="71"/>
        <end position="83"/>
    </location>
</feature>
<keyword evidence="3" id="KW-1185">Reference proteome</keyword>
<gene>
    <name evidence="2" type="ORF">OJF2_38900</name>
</gene>
<dbReference type="RefSeq" id="WP_148595154.1">
    <property type="nucleotide sequence ID" value="NZ_CP042997.1"/>
</dbReference>
<dbReference type="KEGG" id="agv:OJF2_38900"/>
<reference evidence="2 3" key="1">
    <citation type="submission" date="2019-08" db="EMBL/GenBank/DDBJ databases">
        <title>Deep-cultivation of Planctomycetes and their phenomic and genomic characterization uncovers novel biology.</title>
        <authorList>
            <person name="Wiegand S."/>
            <person name="Jogler M."/>
            <person name="Boedeker C."/>
            <person name="Pinto D."/>
            <person name="Vollmers J."/>
            <person name="Rivas-Marin E."/>
            <person name="Kohn T."/>
            <person name="Peeters S.H."/>
            <person name="Heuer A."/>
            <person name="Rast P."/>
            <person name="Oberbeckmann S."/>
            <person name="Bunk B."/>
            <person name="Jeske O."/>
            <person name="Meyerdierks A."/>
            <person name="Storesund J.E."/>
            <person name="Kallscheuer N."/>
            <person name="Luecker S."/>
            <person name="Lage O.M."/>
            <person name="Pohl T."/>
            <person name="Merkel B.J."/>
            <person name="Hornburger P."/>
            <person name="Mueller R.-W."/>
            <person name="Bruemmer F."/>
            <person name="Labrenz M."/>
            <person name="Spormann A.M."/>
            <person name="Op den Camp H."/>
            <person name="Overmann J."/>
            <person name="Amann R."/>
            <person name="Jetten M.S.M."/>
            <person name="Mascher T."/>
            <person name="Medema M.H."/>
            <person name="Devos D.P."/>
            <person name="Kaster A.-K."/>
            <person name="Ovreas L."/>
            <person name="Rohde M."/>
            <person name="Galperin M.Y."/>
            <person name="Jogler C."/>
        </authorList>
    </citation>
    <scope>NUCLEOTIDE SEQUENCE [LARGE SCALE GENOMIC DNA]</scope>
    <source>
        <strain evidence="2 3">OJF2</strain>
    </source>
</reference>
<protein>
    <submittedName>
        <fullName evidence="2">Uncharacterized protein</fullName>
    </submittedName>
</protein>
<dbReference type="EMBL" id="CP042997">
    <property type="protein sequence ID" value="QEH35339.1"/>
    <property type="molecule type" value="Genomic_DNA"/>
</dbReference>